<gene>
    <name evidence="2" type="ORF">BP00DRAFT_496863</name>
</gene>
<sequence>MNTPEATPPPWTPFAILTPRLILLPTPLAISSRTYRKLYASLHANPEFCTMGFGAHFPVRQWTDPETQEVIQTRDIARCWQVRGMGDCAVGLRPPTRPIPAESASKEITILTGGDVNSLPCHSPEGLDAIEWVGYAGVRDGTTTSIPPREAGDAPLPPWNEMVEVRYGLAPAHWGRGIAAEAAAAVMRWAVAARGVRRFLAETERPNARSARALEKLGFRRSGTGYWKEPGEVEWELVVEEETDYVAGYLSRKKPKEKDKRFVLYT</sequence>
<dbReference type="GO" id="GO:0016747">
    <property type="term" value="F:acyltransferase activity, transferring groups other than amino-acyl groups"/>
    <property type="evidence" value="ECO:0007669"/>
    <property type="project" value="InterPro"/>
</dbReference>
<organism evidence="2 3">
    <name type="scientific">Aspergillus indologenus CBS 114.80</name>
    <dbReference type="NCBI Taxonomy" id="1450541"/>
    <lineage>
        <taxon>Eukaryota</taxon>
        <taxon>Fungi</taxon>
        <taxon>Dikarya</taxon>
        <taxon>Ascomycota</taxon>
        <taxon>Pezizomycotina</taxon>
        <taxon>Eurotiomycetes</taxon>
        <taxon>Eurotiomycetidae</taxon>
        <taxon>Eurotiales</taxon>
        <taxon>Aspergillaceae</taxon>
        <taxon>Aspergillus</taxon>
        <taxon>Aspergillus subgen. Circumdati</taxon>
    </lineage>
</organism>
<evidence type="ECO:0000313" key="2">
    <source>
        <dbReference type="EMBL" id="PYI29213.1"/>
    </source>
</evidence>
<name>A0A2V5I597_9EURO</name>
<dbReference type="EMBL" id="KZ825535">
    <property type="protein sequence ID" value="PYI29213.1"/>
    <property type="molecule type" value="Genomic_DNA"/>
</dbReference>
<dbReference type="SUPFAM" id="SSF55729">
    <property type="entry name" value="Acyl-CoA N-acyltransferases (Nat)"/>
    <property type="match status" value="1"/>
</dbReference>
<dbReference type="PANTHER" id="PTHR43792:SF13">
    <property type="entry name" value="ACETYLTRANSFERASE"/>
    <property type="match status" value="1"/>
</dbReference>
<reference evidence="2 3" key="1">
    <citation type="submission" date="2018-02" db="EMBL/GenBank/DDBJ databases">
        <title>The genomes of Aspergillus section Nigri reveals drivers in fungal speciation.</title>
        <authorList>
            <consortium name="DOE Joint Genome Institute"/>
            <person name="Vesth T.C."/>
            <person name="Nybo J."/>
            <person name="Theobald S."/>
            <person name="Brandl J."/>
            <person name="Frisvad J.C."/>
            <person name="Nielsen K.F."/>
            <person name="Lyhne E.K."/>
            <person name="Kogle M.E."/>
            <person name="Kuo A."/>
            <person name="Riley R."/>
            <person name="Clum A."/>
            <person name="Nolan M."/>
            <person name="Lipzen A."/>
            <person name="Salamov A."/>
            <person name="Henrissat B."/>
            <person name="Wiebenga A."/>
            <person name="De vries R.P."/>
            <person name="Grigoriev I.V."/>
            <person name="Mortensen U.H."/>
            <person name="Andersen M.R."/>
            <person name="Baker S.E."/>
        </authorList>
    </citation>
    <scope>NUCLEOTIDE SEQUENCE [LARGE SCALE GENOMIC DNA]</scope>
    <source>
        <strain evidence="2 3">CBS 114.80</strain>
    </source>
</reference>
<evidence type="ECO:0000259" key="1">
    <source>
        <dbReference type="PROSITE" id="PS51186"/>
    </source>
</evidence>
<keyword evidence="3" id="KW-1185">Reference proteome</keyword>
<feature type="domain" description="N-acetyltransferase" evidence="1">
    <location>
        <begin position="157"/>
        <end position="240"/>
    </location>
</feature>
<dbReference type="PROSITE" id="PS51186">
    <property type="entry name" value="GNAT"/>
    <property type="match status" value="1"/>
</dbReference>
<accession>A0A2V5I597</accession>
<dbReference type="Proteomes" id="UP000248817">
    <property type="component" value="Unassembled WGS sequence"/>
</dbReference>
<proteinExistence type="predicted"/>
<dbReference type="AlphaFoldDB" id="A0A2V5I597"/>
<dbReference type="Pfam" id="PF13302">
    <property type="entry name" value="Acetyltransf_3"/>
    <property type="match status" value="1"/>
</dbReference>
<dbReference type="Gene3D" id="3.40.630.30">
    <property type="match status" value="1"/>
</dbReference>
<dbReference type="InterPro" id="IPR016181">
    <property type="entry name" value="Acyl_CoA_acyltransferase"/>
</dbReference>
<protein>
    <recommendedName>
        <fullName evidence="1">N-acetyltransferase domain-containing protein</fullName>
    </recommendedName>
</protein>
<dbReference type="InterPro" id="IPR000182">
    <property type="entry name" value="GNAT_dom"/>
</dbReference>
<dbReference type="PANTHER" id="PTHR43792">
    <property type="entry name" value="GNAT FAMILY, PUTATIVE (AFU_ORTHOLOGUE AFUA_3G00765)-RELATED-RELATED"/>
    <property type="match status" value="1"/>
</dbReference>
<evidence type="ECO:0000313" key="3">
    <source>
        <dbReference type="Proteomes" id="UP000248817"/>
    </source>
</evidence>
<dbReference type="InterPro" id="IPR051531">
    <property type="entry name" value="N-acetyltransferase"/>
</dbReference>